<name>A0A0D2ZZG0_BRAOL</name>
<dbReference type="HOGENOM" id="CLU_1673708_0_0_1"/>
<dbReference type="EnsemblPlants" id="Bo12658s010.1">
    <property type="protein sequence ID" value="Bo12658s010.1"/>
    <property type="gene ID" value="Bo12658s010"/>
</dbReference>
<dbReference type="PANTHER" id="PTHR35218">
    <property type="entry name" value="RNASE H DOMAIN-CONTAINING PROTEIN"/>
    <property type="match status" value="1"/>
</dbReference>
<evidence type="ECO:0000313" key="1">
    <source>
        <dbReference type="EnsemblPlants" id="Bo12658s010.1"/>
    </source>
</evidence>
<sequence length="158" mass="17710">SCPGFLSCSFSAPEQGKEKVFSPSTDSVREQICKAYRPYGGFRIEAAAPPMSIWCWNCQGAGSTETVQKIREVRRLHFPDFMFLMETKQKYAYVSGLQKSLGYDKLFTVEPNGLSGGLAVMWKDSYNVEILSSDKRIIDMKISSGPLDFFLSCIYGDP</sequence>
<proteinExistence type="predicted"/>
<reference evidence="1" key="1">
    <citation type="journal article" date="2014" name="Genome Biol.">
        <title>Transcriptome and methylome profiling reveals relics of genome dominance in the mesopolyploid Brassica oleracea.</title>
        <authorList>
            <person name="Parkin I.A."/>
            <person name="Koh C."/>
            <person name="Tang H."/>
            <person name="Robinson S.J."/>
            <person name="Kagale S."/>
            <person name="Clarke W.E."/>
            <person name="Town C.D."/>
            <person name="Nixon J."/>
            <person name="Krishnakumar V."/>
            <person name="Bidwell S.L."/>
            <person name="Denoeud F."/>
            <person name="Belcram H."/>
            <person name="Links M.G."/>
            <person name="Just J."/>
            <person name="Clarke C."/>
            <person name="Bender T."/>
            <person name="Huebert T."/>
            <person name="Mason A.S."/>
            <person name="Pires J.C."/>
            <person name="Barker G."/>
            <person name="Moore J."/>
            <person name="Walley P.G."/>
            <person name="Manoli S."/>
            <person name="Batley J."/>
            <person name="Edwards D."/>
            <person name="Nelson M.N."/>
            <person name="Wang X."/>
            <person name="Paterson A.H."/>
            <person name="King G."/>
            <person name="Bancroft I."/>
            <person name="Chalhoub B."/>
            <person name="Sharpe A.G."/>
        </authorList>
    </citation>
    <scope>NUCLEOTIDE SEQUENCE [LARGE SCALE GENOMIC DNA]</scope>
    <source>
        <strain evidence="1">cv. TO1000</strain>
    </source>
</reference>
<dbReference type="OMA" id="REQICKA"/>
<dbReference type="Gene3D" id="3.60.10.10">
    <property type="entry name" value="Endonuclease/exonuclease/phosphatase"/>
    <property type="match status" value="1"/>
</dbReference>
<keyword evidence="2" id="KW-1185">Reference proteome</keyword>
<evidence type="ECO:0000313" key="2">
    <source>
        <dbReference type="Proteomes" id="UP000032141"/>
    </source>
</evidence>
<reference evidence="1" key="2">
    <citation type="submission" date="2015-06" db="UniProtKB">
        <authorList>
            <consortium name="EnsemblPlants"/>
        </authorList>
    </citation>
    <scope>IDENTIFICATION</scope>
</reference>
<dbReference type="SUPFAM" id="SSF56219">
    <property type="entry name" value="DNase I-like"/>
    <property type="match status" value="1"/>
</dbReference>
<dbReference type="PANTHER" id="PTHR35218:SF9">
    <property type="entry name" value="ENDONUCLEASE_EXONUCLEASE_PHOSPHATASE DOMAIN-CONTAINING PROTEIN"/>
    <property type="match status" value="1"/>
</dbReference>
<dbReference type="AlphaFoldDB" id="A0A0D2ZZG0"/>
<evidence type="ECO:0008006" key="3">
    <source>
        <dbReference type="Google" id="ProtNLM"/>
    </source>
</evidence>
<dbReference type="InterPro" id="IPR036691">
    <property type="entry name" value="Endo/exonu/phosph_ase_sf"/>
</dbReference>
<dbReference type="eggNOG" id="KOG1075">
    <property type="taxonomic scope" value="Eukaryota"/>
</dbReference>
<organism evidence="1 2">
    <name type="scientific">Brassica oleracea var. oleracea</name>
    <dbReference type="NCBI Taxonomy" id="109376"/>
    <lineage>
        <taxon>Eukaryota</taxon>
        <taxon>Viridiplantae</taxon>
        <taxon>Streptophyta</taxon>
        <taxon>Embryophyta</taxon>
        <taxon>Tracheophyta</taxon>
        <taxon>Spermatophyta</taxon>
        <taxon>Magnoliopsida</taxon>
        <taxon>eudicotyledons</taxon>
        <taxon>Gunneridae</taxon>
        <taxon>Pentapetalae</taxon>
        <taxon>rosids</taxon>
        <taxon>malvids</taxon>
        <taxon>Brassicales</taxon>
        <taxon>Brassicaceae</taxon>
        <taxon>Brassiceae</taxon>
        <taxon>Brassica</taxon>
    </lineage>
</organism>
<protein>
    <recommendedName>
        <fullName evidence="3">Endonuclease/exonuclease/phosphatase domain-containing protein</fullName>
    </recommendedName>
</protein>
<accession>A0A0D2ZZG0</accession>
<dbReference type="Gramene" id="Bo12658s010.1">
    <property type="protein sequence ID" value="Bo12658s010.1"/>
    <property type="gene ID" value="Bo12658s010"/>
</dbReference>
<dbReference type="Proteomes" id="UP000032141">
    <property type="component" value="Unassembled WGS sequence"/>
</dbReference>